<keyword evidence="1" id="KW-0812">Transmembrane</keyword>
<organism evidence="2">
    <name type="scientific">Rhizophora mucronata</name>
    <name type="common">Asiatic mangrove</name>
    <dbReference type="NCBI Taxonomy" id="61149"/>
    <lineage>
        <taxon>Eukaryota</taxon>
        <taxon>Viridiplantae</taxon>
        <taxon>Streptophyta</taxon>
        <taxon>Embryophyta</taxon>
        <taxon>Tracheophyta</taxon>
        <taxon>Spermatophyta</taxon>
        <taxon>Magnoliopsida</taxon>
        <taxon>eudicotyledons</taxon>
        <taxon>Gunneridae</taxon>
        <taxon>Pentapetalae</taxon>
        <taxon>rosids</taxon>
        <taxon>fabids</taxon>
        <taxon>Malpighiales</taxon>
        <taxon>Rhizophoraceae</taxon>
        <taxon>Rhizophora</taxon>
    </lineage>
</organism>
<keyword evidence="1" id="KW-0472">Membrane</keyword>
<evidence type="ECO:0000313" key="2">
    <source>
        <dbReference type="EMBL" id="MBX36355.1"/>
    </source>
</evidence>
<proteinExistence type="predicted"/>
<reference evidence="2" key="1">
    <citation type="submission" date="2018-02" db="EMBL/GenBank/DDBJ databases">
        <title>Rhizophora mucronata_Transcriptome.</title>
        <authorList>
            <person name="Meera S.P."/>
            <person name="Sreeshan A."/>
            <person name="Augustine A."/>
        </authorList>
    </citation>
    <scope>NUCLEOTIDE SEQUENCE</scope>
    <source>
        <tissue evidence="2">Leaf</tissue>
    </source>
</reference>
<evidence type="ECO:0000256" key="1">
    <source>
        <dbReference type="SAM" id="Phobius"/>
    </source>
</evidence>
<dbReference type="EMBL" id="GGEC01055871">
    <property type="protein sequence ID" value="MBX36355.1"/>
    <property type="molecule type" value="Transcribed_RNA"/>
</dbReference>
<sequence>MLTYRCIRLSKVRRNHFCRIMIFYSLVTTSAILVLNH</sequence>
<feature type="transmembrane region" description="Helical" evidence="1">
    <location>
        <begin position="17"/>
        <end position="35"/>
    </location>
</feature>
<keyword evidence="1" id="KW-1133">Transmembrane helix</keyword>
<name>A0A2P2N1L0_RHIMU</name>
<dbReference type="AlphaFoldDB" id="A0A2P2N1L0"/>
<accession>A0A2P2N1L0</accession>
<protein>
    <submittedName>
        <fullName evidence="2">Uncharacterized protein</fullName>
    </submittedName>
</protein>